<protein>
    <submittedName>
        <fullName evidence="1">Uncharacterized protein</fullName>
    </submittedName>
</protein>
<organism evidence="1 2">
    <name type="scientific">Mucuna pruriens</name>
    <name type="common">Velvet bean</name>
    <name type="synonym">Dolichos pruriens</name>
    <dbReference type="NCBI Taxonomy" id="157652"/>
    <lineage>
        <taxon>Eukaryota</taxon>
        <taxon>Viridiplantae</taxon>
        <taxon>Streptophyta</taxon>
        <taxon>Embryophyta</taxon>
        <taxon>Tracheophyta</taxon>
        <taxon>Spermatophyta</taxon>
        <taxon>Magnoliopsida</taxon>
        <taxon>eudicotyledons</taxon>
        <taxon>Gunneridae</taxon>
        <taxon>Pentapetalae</taxon>
        <taxon>rosids</taxon>
        <taxon>fabids</taxon>
        <taxon>Fabales</taxon>
        <taxon>Fabaceae</taxon>
        <taxon>Papilionoideae</taxon>
        <taxon>50 kb inversion clade</taxon>
        <taxon>NPAAA clade</taxon>
        <taxon>indigoferoid/millettioid clade</taxon>
        <taxon>Phaseoleae</taxon>
        <taxon>Mucuna</taxon>
    </lineage>
</organism>
<dbReference type="Proteomes" id="UP000257109">
    <property type="component" value="Unassembled WGS sequence"/>
</dbReference>
<gene>
    <name evidence="1" type="ORF">CR513_19929</name>
</gene>
<comment type="caution">
    <text evidence="1">The sequence shown here is derived from an EMBL/GenBank/DDBJ whole genome shotgun (WGS) entry which is preliminary data.</text>
</comment>
<reference evidence="1" key="1">
    <citation type="submission" date="2018-05" db="EMBL/GenBank/DDBJ databases">
        <title>Draft genome of Mucuna pruriens seed.</title>
        <authorList>
            <person name="Nnadi N.E."/>
            <person name="Vos R."/>
            <person name="Hasami M.H."/>
            <person name="Devisetty U.K."/>
            <person name="Aguiy J.C."/>
        </authorList>
    </citation>
    <scope>NUCLEOTIDE SEQUENCE [LARGE SCALE GENOMIC DNA]</scope>
    <source>
        <strain evidence="1">JCA_2017</strain>
    </source>
</reference>
<dbReference type="EMBL" id="QJKJ01003686">
    <property type="protein sequence ID" value="RDX97311.1"/>
    <property type="molecule type" value="Genomic_DNA"/>
</dbReference>
<dbReference type="OrthoDB" id="10378322at2759"/>
<proteinExistence type="predicted"/>
<sequence length="115" mass="12945">MSTIITITPSSSSSSFIATQNKYHRARKKKKKEKSSQIIYQLRRDYLSLGEMCLIVKNSFTEANESVPPSELASFNLDDIGCLVHCLFLFCAQATEVPRNLSYCIISKHDCCEDG</sequence>
<evidence type="ECO:0000313" key="1">
    <source>
        <dbReference type="EMBL" id="RDX97311.1"/>
    </source>
</evidence>
<evidence type="ECO:0000313" key="2">
    <source>
        <dbReference type="Proteomes" id="UP000257109"/>
    </source>
</evidence>
<dbReference type="AlphaFoldDB" id="A0A371H3E3"/>
<feature type="non-terminal residue" evidence="1">
    <location>
        <position position="1"/>
    </location>
</feature>
<accession>A0A371H3E3</accession>
<name>A0A371H3E3_MUCPR</name>
<keyword evidence="2" id="KW-1185">Reference proteome</keyword>